<evidence type="ECO:0000256" key="3">
    <source>
        <dbReference type="ARBA" id="ARBA00009592"/>
    </source>
</evidence>
<evidence type="ECO:0000256" key="7">
    <source>
        <dbReference type="ARBA" id="ARBA00022692"/>
    </source>
</evidence>
<dbReference type="SMART" id="SM00369">
    <property type="entry name" value="LRR_TYP"/>
    <property type="match status" value="8"/>
</dbReference>
<evidence type="ECO:0000256" key="4">
    <source>
        <dbReference type="ARBA" id="ARBA00022475"/>
    </source>
</evidence>
<evidence type="ECO:0000256" key="12">
    <source>
        <dbReference type="ARBA" id="ARBA00023170"/>
    </source>
</evidence>
<evidence type="ECO:0000256" key="1">
    <source>
        <dbReference type="ARBA" id="ARBA00004191"/>
    </source>
</evidence>
<accession>A0A2P6Q7X0</accession>
<evidence type="ECO:0000256" key="13">
    <source>
        <dbReference type="ARBA" id="ARBA00023180"/>
    </source>
</evidence>
<dbReference type="InterPro" id="IPR032675">
    <property type="entry name" value="LRR_dom_sf"/>
</dbReference>
<dbReference type="Pfam" id="PF08263">
    <property type="entry name" value="LRRNT_2"/>
    <property type="match status" value="1"/>
</dbReference>
<keyword evidence="8" id="KW-0732">Signal</keyword>
<dbReference type="PRINTS" id="PR00019">
    <property type="entry name" value="LEURICHRPT"/>
</dbReference>
<evidence type="ECO:0000256" key="9">
    <source>
        <dbReference type="ARBA" id="ARBA00022737"/>
    </source>
</evidence>
<keyword evidence="6" id="KW-0433">Leucine-rich repeat</keyword>
<evidence type="ECO:0000256" key="14">
    <source>
        <dbReference type="ARBA" id="ARBA00038043"/>
    </source>
</evidence>
<evidence type="ECO:0000256" key="8">
    <source>
        <dbReference type="ARBA" id="ARBA00022729"/>
    </source>
</evidence>
<reference evidence="17 18" key="1">
    <citation type="journal article" date="2018" name="Nat. Genet.">
        <title>The Rosa genome provides new insights in the design of modern roses.</title>
        <authorList>
            <person name="Bendahmane M."/>
        </authorList>
    </citation>
    <scope>NUCLEOTIDE SEQUENCE [LARGE SCALE GENOMIC DNA]</scope>
    <source>
        <strain evidence="18">cv. Old Blush</strain>
    </source>
</reference>
<keyword evidence="5" id="KW-0964">Secreted</keyword>
<keyword evidence="9" id="KW-0677">Repeat</keyword>
<keyword evidence="4" id="KW-1003">Cell membrane</keyword>
<protein>
    <submittedName>
        <fullName evidence="17">Putative leucine-rich repeat-containing, plant-type, leucine-rich repeat domain, L</fullName>
    </submittedName>
</protein>
<evidence type="ECO:0000313" key="18">
    <source>
        <dbReference type="Proteomes" id="UP000238479"/>
    </source>
</evidence>
<dbReference type="InterPro" id="IPR046956">
    <property type="entry name" value="RLP23-like"/>
</dbReference>
<comment type="caution">
    <text evidence="17">The sequence shown here is derived from an EMBL/GenBank/DDBJ whole genome shotgun (WGS) entry which is preliminary data.</text>
</comment>
<dbReference type="OMA" id="CIRIERE"/>
<evidence type="ECO:0000256" key="10">
    <source>
        <dbReference type="ARBA" id="ARBA00022989"/>
    </source>
</evidence>
<evidence type="ECO:0000256" key="2">
    <source>
        <dbReference type="ARBA" id="ARBA00004251"/>
    </source>
</evidence>
<proteinExistence type="inferred from homology"/>
<dbReference type="InterPro" id="IPR025875">
    <property type="entry name" value="Leu-rich_rpt_4"/>
</dbReference>
<comment type="subcellular location">
    <subcellularLocation>
        <location evidence="2">Cell membrane</location>
        <topology evidence="2">Single-pass type I membrane protein</topology>
    </subcellularLocation>
    <subcellularLocation>
        <location evidence="1">Secreted</location>
        <location evidence="1">Cell wall</location>
    </subcellularLocation>
</comment>
<evidence type="ECO:0000259" key="16">
    <source>
        <dbReference type="Pfam" id="PF23598"/>
    </source>
</evidence>
<sequence>MDSFCANLFKPTSYRYLINDVARYLLFLFLASSYLQSTKLCLGDGLPSGVRSSSCIEEERRALLTFKEDVTDPSGRLSSWVGQDCCQWEGISCKNHTGRVAKMDLRNLNYDQGFYGETSLGGKINPSLLSFKNLYYLDLSGNDFHGLRILNFFGKLTSLRYLNLSYNLFVGEIPPSLGNLSNLNYLDLSGNDFQGLQIPNFFGKLQSLRYLNLSYNSFVGEIPPALGNLSNLNYLDLSSDYYSFVSSKNLNWLSHLSSLKYLNLGGVNLSSTGVSWLHDVSMLPSLLELHLSYCQLQNLPNSQLPSVNFTSRLLVLDISNNYIYSSFPSWFFNLTNLKRLDASGNLFGPLPVEIANLKSLEDLDFSYNRLQGQIPKVFGTLCSRRILDLSKNSFNGSLEEVLNGFSNCTSPRLESLALSHNMVEGELPAALGMLEYLKELDLSSNQFSGSISHSIGNLSSLKTLDISGNNLNESIPESLGQLSQLVHSWIYLGIRGKAF</sequence>
<dbReference type="EMBL" id="PDCK01000043">
    <property type="protein sequence ID" value="PRQ30273.1"/>
    <property type="molecule type" value="Genomic_DNA"/>
</dbReference>
<dbReference type="Proteomes" id="UP000238479">
    <property type="component" value="Chromosome 5"/>
</dbReference>
<dbReference type="FunFam" id="3.80.10.10:FF:000400">
    <property type="entry name" value="Nuclear pore complex protein NUP107"/>
    <property type="match status" value="1"/>
</dbReference>
<name>A0A2P6Q7X0_ROSCH</name>
<evidence type="ECO:0000259" key="15">
    <source>
        <dbReference type="Pfam" id="PF08263"/>
    </source>
</evidence>
<dbReference type="Pfam" id="PF12799">
    <property type="entry name" value="LRR_4"/>
    <property type="match status" value="1"/>
</dbReference>
<feature type="domain" description="Disease resistance R13L4/SHOC-2-like LRR" evidence="16">
    <location>
        <begin position="123"/>
        <end position="264"/>
    </location>
</feature>
<feature type="domain" description="Leucine-rich repeat-containing N-terminal plant-type" evidence="15">
    <location>
        <begin position="57"/>
        <end position="93"/>
    </location>
</feature>
<dbReference type="STRING" id="74649.A0A2P6Q7X0"/>
<dbReference type="InterPro" id="IPR001611">
    <property type="entry name" value="Leu-rich_rpt"/>
</dbReference>
<dbReference type="AlphaFoldDB" id="A0A2P6Q7X0"/>
<evidence type="ECO:0000256" key="5">
    <source>
        <dbReference type="ARBA" id="ARBA00022512"/>
    </source>
</evidence>
<dbReference type="InterPro" id="IPR055414">
    <property type="entry name" value="LRR_R13L4/SHOC2-like"/>
</dbReference>
<evidence type="ECO:0000256" key="6">
    <source>
        <dbReference type="ARBA" id="ARBA00022614"/>
    </source>
</evidence>
<keyword evidence="7" id="KW-0812">Transmembrane</keyword>
<keyword evidence="13" id="KW-0325">Glycoprotein</keyword>
<dbReference type="PANTHER" id="PTHR48063:SF90">
    <property type="entry name" value="OS11G0565920 PROTEIN"/>
    <property type="match status" value="1"/>
</dbReference>
<dbReference type="SUPFAM" id="SSF52058">
    <property type="entry name" value="L domain-like"/>
    <property type="match status" value="2"/>
</dbReference>
<evidence type="ECO:0000313" key="17">
    <source>
        <dbReference type="EMBL" id="PRQ30273.1"/>
    </source>
</evidence>
<keyword evidence="18" id="KW-1185">Reference proteome</keyword>
<organism evidence="17 18">
    <name type="scientific">Rosa chinensis</name>
    <name type="common">China rose</name>
    <dbReference type="NCBI Taxonomy" id="74649"/>
    <lineage>
        <taxon>Eukaryota</taxon>
        <taxon>Viridiplantae</taxon>
        <taxon>Streptophyta</taxon>
        <taxon>Embryophyta</taxon>
        <taxon>Tracheophyta</taxon>
        <taxon>Spermatophyta</taxon>
        <taxon>Magnoliopsida</taxon>
        <taxon>eudicotyledons</taxon>
        <taxon>Gunneridae</taxon>
        <taxon>Pentapetalae</taxon>
        <taxon>rosids</taxon>
        <taxon>fabids</taxon>
        <taxon>Rosales</taxon>
        <taxon>Rosaceae</taxon>
        <taxon>Rosoideae</taxon>
        <taxon>Rosoideae incertae sedis</taxon>
        <taxon>Rosa</taxon>
    </lineage>
</organism>
<dbReference type="PANTHER" id="PTHR48063">
    <property type="entry name" value="LRR RECEPTOR-LIKE KINASE"/>
    <property type="match status" value="1"/>
</dbReference>
<dbReference type="Pfam" id="PF00560">
    <property type="entry name" value="LRR_1"/>
    <property type="match status" value="2"/>
</dbReference>
<dbReference type="Gene3D" id="3.80.10.10">
    <property type="entry name" value="Ribonuclease Inhibitor"/>
    <property type="match status" value="4"/>
</dbReference>
<dbReference type="GO" id="GO:0005886">
    <property type="term" value="C:plasma membrane"/>
    <property type="evidence" value="ECO:0007669"/>
    <property type="project" value="UniProtKB-SubCell"/>
</dbReference>
<evidence type="ECO:0000256" key="11">
    <source>
        <dbReference type="ARBA" id="ARBA00023136"/>
    </source>
</evidence>
<keyword evidence="11" id="KW-0472">Membrane</keyword>
<dbReference type="InterPro" id="IPR013210">
    <property type="entry name" value="LRR_N_plant-typ"/>
</dbReference>
<keyword evidence="10" id="KW-1133">Transmembrane helix</keyword>
<gene>
    <name evidence="17" type="ORF">RchiOBHm_Chr5g0022811</name>
</gene>
<keyword evidence="5" id="KW-0134">Cell wall</keyword>
<comment type="similarity">
    <text evidence="14">Belongs to the polygalacturonase-inhibiting protein family.</text>
</comment>
<dbReference type="InterPro" id="IPR003591">
    <property type="entry name" value="Leu-rich_rpt_typical-subtyp"/>
</dbReference>
<keyword evidence="12" id="KW-0675">Receptor</keyword>
<dbReference type="FunFam" id="3.80.10.10:FF:000649">
    <property type="entry name" value="Leucine Rich Repeat family protein"/>
    <property type="match status" value="1"/>
</dbReference>
<dbReference type="Pfam" id="PF23598">
    <property type="entry name" value="LRR_14"/>
    <property type="match status" value="1"/>
</dbReference>
<dbReference type="FunFam" id="3.80.10.10:FF:000383">
    <property type="entry name" value="Leucine-rich repeat receptor protein kinase EMS1"/>
    <property type="match status" value="1"/>
</dbReference>
<comment type="similarity">
    <text evidence="3">Belongs to the RLP family.</text>
</comment>
<dbReference type="Gramene" id="PRQ30273">
    <property type="protein sequence ID" value="PRQ30273"/>
    <property type="gene ID" value="RchiOBHm_Chr5g0022811"/>
</dbReference>